<accession>A0A8X6VZ53</accession>
<protein>
    <submittedName>
        <fullName evidence="1">Uncharacterized protein</fullName>
    </submittedName>
</protein>
<dbReference type="AlphaFoldDB" id="A0A8X6VZ53"/>
<reference evidence="1" key="1">
    <citation type="submission" date="2020-08" db="EMBL/GenBank/DDBJ databases">
        <title>Multicomponent nature underlies the extraordinary mechanical properties of spider dragline silk.</title>
        <authorList>
            <person name="Kono N."/>
            <person name="Nakamura H."/>
            <person name="Mori M."/>
            <person name="Yoshida Y."/>
            <person name="Ohtoshi R."/>
            <person name="Malay A.D."/>
            <person name="Moran D.A.P."/>
            <person name="Tomita M."/>
            <person name="Numata K."/>
            <person name="Arakawa K."/>
        </authorList>
    </citation>
    <scope>NUCLEOTIDE SEQUENCE</scope>
</reference>
<gene>
    <name evidence="1" type="ORF">TNCV_2691621</name>
</gene>
<organism evidence="1 2">
    <name type="scientific">Trichonephila clavipes</name>
    <name type="common">Golden silk orbweaver</name>
    <name type="synonym">Nephila clavipes</name>
    <dbReference type="NCBI Taxonomy" id="2585209"/>
    <lineage>
        <taxon>Eukaryota</taxon>
        <taxon>Metazoa</taxon>
        <taxon>Ecdysozoa</taxon>
        <taxon>Arthropoda</taxon>
        <taxon>Chelicerata</taxon>
        <taxon>Arachnida</taxon>
        <taxon>Araneae</taxon>
        <taxon>Araneomorphae</taxon>
        <taxon>Entelegynae</taxon>
        <taxon>Araneoidea</taxon>
        <taxon>Nephilidae</taxon>
        <taxon>Trichonephila</taxon>
    </lineage>
</organism>
<sequence length="105" mass="11809">MLFGVDVNAASASVKSQWLSSSSNCSSRHASWYVLNTRPLTVRKNSKDVGPGTFTNNNVNRSTHVALDVPCKVSQCLSFEYACNGRMWFSLFPWLPFFTDLFHVK</sequence>
<evidence type="ECO:0000313" key="1">
    <source>
        <dbReference type="EMBL" id="GFY24971.1"/>
    </source>
</evidence>
<proteinExistence type="predicted"/>
<name>A0A8X6VZ53_TRICX</name>
<dbReference type="Proteomes" id="UP000887159">
    <property type="component" value="Unassembled WGS sequence"/>
</dbReference>
<comment type="caution">
    <text evidence="1">The sequence shown here is derived from an EMBL/GenBank/DDBJ whole genome shotgun (WGS) entry which is preliminary data.</text>
</comment>
<evidence type="ECO:0000313" key="2">
    <source>
        <dbReference type="Proteomes" id="UP000887159"/>
    </source>
</evidence>
<keyword evidence="2" id="KW-1185">Reference proteome</keyword>
<dbReference type="EMBL" id="BMAU01021370">
    <property type="protein sequence ID" value="GFY24971.1"/>
    <property type="molecule type" value="Genomic_DNA"/>
</dbReference>